<name>A0A0L6UG78_9BASI</name>
<evidence type="ECO:0000313" key="2">
    <source>
        <dbReference type="Proteomes" id="UP000037035"/>
    </source>
</evidence>
<comment type="caution">
    <text evidence="1">The sequence shown here is derived from an EMBL/GenBank/DDBJ whole genome shotgun (WGS) entry which is preliminary data.</text>
</comment>
<dbReference type="EMBL" id="LAVV01011896">
    <property type="protein sequence ID" value="KNZ47267.1"/>
    <property type="molecule type" value="Genomic_DNA"/>
</dbReference>
<protein>
    <submittedName>
        <fullName evidence="1">Uncharacterized protein</fullName>
    </submittedName>
</protein>
<organism evidence="1 2">
    <name type="scientific">Puccinia sorghi</name>
    <dbReference type="NCBI Taxonomy" id="27349"/>
    <lineage>
        <taxon>Eukaryota</taxon>
        <taxon>Fungi</taxon>
        <taxon>Dikarya</taxon>
        <taxon>Basidiomycota</taxon>
        <taxon>Pucciniomycotina</taxon>
        <taxon>Pucciniomycetes</taxon>
        <taxon>Pucciniales</taxon>
        <taxon>Pucciniaceae</taxon>
        <taxon>Puccinia</taxon>
    </lineage>
</organism>
<reference evidence="1 2" key="1">
    <citation type="submission" date="2015-08" db="EMBL/GenBank/DDBJ databases">
        <title>Next Generation Sequencing and Analysis of the Genome of Puccinia sorghi L Schw, the Causal Agent of Maize Common Rust.</title>
        <authorList>
            <person name="Rochi L."/>
            <person name="Burguener G."/>
            <person name="Darino M."/>
            <person name="Turjanski A."/>
            <person name="Kreff E."/>
            <person name="Dieguez M.J."/>
            <person name="Sacco F."/>
        </authorList>
    </citation>
    <scope>NUCLEOTIDE SEQUENCE [LARGE SCALE GENOMIC DNA]</scope>
    <source>
        <strain evidence="1 2">RO10H11247</strain>
    </source>
</reference>
<gene>
    <name evidence="1" type="ORF">VP01_655g4</name>
</gene>
<accession>A0A0L6UG78</accession>
<dbReference type="AlphaFoldDB" id="A0A0L6UG78"/>
<evidence type="ECO:0000313" key="1">
    <source>
        <dbReference type="EMBL" id="KNZ47267.1"/>
    </source>
</evidence>
<dbReference type="VEuPathDB" id="FungiDB:VP01_655g4"/>
<proteinExistence type="predicted"/>
<keyword evidence="2" id="KW-1185">Reference proteome</keyword>
<sequence>MEGVVKWSGATYRKLYSSIVKLAQIFIKPVNLIMVDLATCTYCLVRYKGDPLYLARQCVNMAFTLCLVPSIPNNYIHKKSTLMLVTQNVVERLRNSLKKVLINNKPHYYFIASQFRPREEIKVAPSLRNYFPQLIICFLPYTLLFLIDETVFQSFMTYFRLTFGSHSAFPRGRPPRKPELKSSCDLRISKLSKNHPSFAVCIGVLDLLELNLSLIGCIKYKKSTIRNQFYFIKPINYIMVDLVIFDTPSYLYSSPPEMTKLESKIRVKGLGFRLKAVSLKKKPKKLQKPTLRVQVFLVPNHDMEGQIIIEIGSKKSLNHSAFKRNHTCCDFVLAVVLGALSLPCNHDVWPYIMKTQRNKIDTLALEDFETGLGESGRAHLPRSKNRGLDSPATNSPKPRFYFLFSFPTAVIS</sequence>
<dbReference type="Proteomes" id="UP000037035">
    <property type="component" value="Unassembled WGS sequence"/>
</dbReference>